<proteinExistence type="predicted"/>
<reference evidence="1 2" key="1">
    <citation type="journal article" date="2019" name="Commun. Biol.">
        <title>The bagworm genome reveals a unique fibroin gene that provides high tensile strength.</title>
        <authorList>
            <person name="Kono N."/>
            <person name="Nakamura H."/>
            <person name="Ohtoshi R."/>
            <person name="Tomita M."/>
            <person name="Numata K."/>
            <person name="Arakawa K."/>
        </authorList>
    </citation>
    <scope>NUCLEOTIDE SEQUENCE [LARGE SCALE GENOMIC DNA]</scope>
</reference>
<dbReference type="EMBL" id="BGZK01000241">
    <property type="protein sequence ID" value="GBP31121.1"/>
    <property type="molecule type" value="Genomic_DNA"/>
</dbReference>
<sequence length="245" mass="26255">MFGGDGRGSSACRPHGPCAGDPRASWAHEAAESCKIHTDAVNTRFRSRHQFVCFNPDRDCVLDSEPGFDLSRSRFWSRSRYQFVSVPQGSLPATLQGEKINQALNTVPLALTRLTFVALSVSYCNVVVGKATPGAVADTGGGRGVRRPALRPALSGSSTHELWSGAARAVAVAISAIEPPRGRVRPRALYRLSDSTVISGVVIDLYYRSMGLPKFRVFRLGAGVLVHSVGIPQARAHGVAIVHPL</sequence>
<dbReference type="AlphaFoldDB" id="A0A4C1UX98"/>
<protein>
    <submittedName>
        <fullName evidence="1">Uncharacterized protein</fullName>
    </submittedName>
</protein>
<evidence type="ECO:0000313" key="2">
    <source>
        <dbReference type="Proteomes" id="UP000299102"/>
    </source>
</evidence>
<evidence type="ECO:0000313" key="1">
    <source>
        <dbReference type="EMBL" id="GBP31121.1"/>
    </source>
</evidence>
<accession>A0A4C1UX98</accession>
<dbReference type="Proteomes" id="UP000299102">
    <property type="component" value="Unassembled WGS sequence"/>
</dbReference>
<gene>
    <name evidence="1" type="ORF">EVAR_77418_1</name>
</gene>
<keyword evidence="2" id="KW-1185">Reference proteome</keyword>
<organism evidence="1 2">
    <name type="scientific">Eumeta variegata</name>
    <name type="common">Bagworm moth</name>
    <name type="synonym">Eumeta japonica</name>
    <dbReference type="NCBI Taxonomy" id="151549"/>
    <lineage>
        <taxon>Eukaryota</taxon>
        <taxon>Metazoa</taxon>
        <taxon>Ecdysozoa</taxon>
        <taxon>Arthropoda</taxon>
        <taxon>Hexapoda</taxon>
        <taxon>Insecta</taxon>
        <taxon>Pterygota</taxon>
        <taxon>Neoptera</taxon>
        <taxon>Endopterygota</taxon>
        <taxon>Lepidoptera</taxon>
        <taxon>Glossata</taxon>
        <taxon>Ditrysia</taxon>
        <taxon>Tineoidea</taxon>
        <taxon>Psychidae</taxon>
        <taxon>Oiketicinae</taxon>
        <taxon>Eumeta</taxon>
    </lineage>
</organism>
<comment type="caution">
    <text evidence="1">The sequence shown here is derived from an EMBL/GenBank/DDBJ whole genome shotgun (WGS) entry which is preliminary data.</text>
</comment>
<name>A0A4C1UX98_EUMVA</name>